<organism evidence="2 3">
    <name type="scientific">Phytophthora lilii</name>
    <dbReference type="NCBI Taxonomy" id="2077276"/>
    <lineage>
        <taxon>Eukaryota</taxon>
        <taxon>Sar</taxon>
        <taxon>Stramenopiles</taxon>
        <taxon>Oomycota</taxon>
        <taxon>Peronosporomycetes</taxon>
        <taxon>Peronosporales</taxon>
        <taxon>Peronosporaceae</taxon>
        <taxon>Phytophthora</taxon>
    </lineage>
</organism>
<dbReference type="InterPro" id="IPR011992">
    <property type="entry name" value="EF-hand-dom_pair"/>
</dbReference>
<dbReference type="OrthoDB" id="26525at2759"/>
<protein>
    <submittedName>
        <fullName evidence="2">Unnamed protein product</fullName>
    </submittedName>
</protein>
<dbReference type="SUPFAM" id="SSF47473">
    <property type="entry name" value="EF-hand"/>
    <property type="match status" value="1"/>
</dbReference>
<dbReference type="Gene3D" id="1.10.238.10">
    <property type="entry name" value="EF-hand"/>
    <property type="match status" value="1"/>
</dbReference>
<dbReference type="AlphaFoldDB" id="A0A9W6WEV1"/>
<evidence type="ECO:0000256" key="1">
    <source>
        <dbReference type="SAM" id="MobiDB-lite"/>
    </source>
</evidence>
<accession>A0A9W6WEV1</accession>
<reference evidence="2" key="1">
    <citation type="submission" date="2023-04" db="EMBL/GenBank/DDBJ databases">
        <title>Phytophthora lilii NBRC 32176.</title>
        <authorList>
            <person name="Ichikawa N."/>
            <person name="Sato H."/>
            <person name="Tonouchi N."/>
        </authorList>
    </citation>
    <scope>NUCLEOTIDE SEQUENCE</scope>
    <source>
        <strain evidence="2">NBRC 32176</strain>
    </source>
</reference>
<evidence type="ECO:0000313" key="3">
    <source>
        <dbReference type="Proteomes" id="UP001165083"/>
    </source>
</evidence>
<feature type="region of interest" description="Disordered" evidence="1">
    <location>
        <begin position="1"/>
        <end position="23"/>
    </location>
</feature>
<name>A0A9W6WEV1_9STRA</name>
<comment type="caution">
    <text evidence="2">The sequence shown here is derived from an EMBL/GenBank/DDBJ whole genome shotgun (WGS) entry which is preliminary data.</text>
</comment>
<evidence type="ECO:0000313" key="2">
    <source>
        <dbReference type="EMBL" id="GMF09650.1"/>
    </source>
</evidence>
<proteinExistence type="predicted"/>
<keyword evidence="3" id="KW-1185">Reference proteome</keyword>
<dbReference type="EMBL" id="BSXW01000015">
    <property type="protein sequence ID" value="GMF09650.1"/>
    <property type="molecule type" value="Genomic_DNA"/>
</dbReference>
<dbReference type="Proteomes" id="UP001165083">
    <property type="component" value="Unassembled WGS sequence"/>
</dbReference>
<gene>
    <name evidence="2" type="ORF">Plil01_000053500</name>
</gene>
<sequence length="149" mass="16525">MMDLSMNYESSKSSSSTSQLSQNNQAIPLKPDAVQCIHASPPLETTDVMLETLLMNPTLRKQFAYYAMTGNVTNLVWITRTNFIKFVRDCKLDLLPTPVLKDVDITNIFAAATGTGKGMNFAQLLSACIVIFKRAQHLQVSKDSSIYSL</sequence>